<accession>A0A3T1CJR0</accession>
<dbReference type="AlphaFoldDB" id="A0A3T1CJR0"/>
<name>A0A3T1CJR0_9SPHN</name>
<reference evidence="1 2" key="1">
    <citation type="submission" date="2019-01" db="EMBL/GenBank/DDBJ databases">
        <title>Complete genome sequence of Erythrobacter flavus KJ5.</title>
        <authorList>
            <person name="Kanesaki Y."/>
            <person name="Brotosudarmo T."/>
            <person name="Moriuchi R."/>
            <person name="Awai K."/>
        </authorList>
    </citation>
    <scope>NUCLEOTIDE SEQUENCE [LARGE SCALE GENOMIC DNA]</scope>
    <source>
        <strain evidence="1 2">KJ5</strain>
    </source>
</reference>
<evidence type="ECO:0000313" key="1">
    <source>
        <dbReference type="EMBL" id="BBI21221.1"/>
    </source>
</evidence>
<keyword evidence="2" id="KW-1185">Reference proteome</keyword>
<dbReference type="Proteomes" id="UP000290057">
    <property type="component" value="Chromosome"/>
</dbReference>
<evidence type="ECO:0000313" key="2">
    <source>
        <dbReference type="Proteomes" id="UP000290057"/>
    </source>
</evidence>
<dbReference type="EMBL" id="AP019389">
    <property type="protein sequence ID" value="BBI21221.1"/>
    <property type="molecule type" value="Genomic_DNA"/>
</dbReference>
<gene>
    <name evidence="1" type="ORF">EKJ_20680</name>
</gene>
<protein>
    <submittedName>
        <fullName evidence="1">Uncharacterized protein</fullName>
    </submittedName>
</protein>
<sequence>MTDREENWDIEKLRRFGKWSQAGVPHKDWRCVGEFDAKEEFGDLVTCEMCEKQQIRFVHLMEHPHYGATLNCGCVCASHMSGDSQNAEAREKKMRSRASRRFNFPNRKGWKVSAKGNPYIKTDGVYLVIAENRDGFYRIGYKNVWQRDLSWSKEGWSTVHEAELAGFSIYEELRAL</sequence>
<organism evidence="1 2">
    <name type="scientific">Qipengyuania flava</name>
    <dbReference type="NCBI Taxonomy" id="192812"/>
    <lineage>
        <taxon>Bacteria</taxon>
        <taxon>Pseudomonadati</taxon>
        <taxon>Pseudomonadota</taxon>
        <taxon>Alphaproteobacteria</taxon>
        <taxon>Sphingomonadales</taxon>
        <taxon>Erythrobacteraceae</taxon>
        <taxon>Qipengyuania</taxon>
    </lineage>
</organism>
<proteinExistence type="predicted"/>
<dbReference type="RefSeq" id="WP_130586798.1">
    <property type="nucleotide sequence ID" value="NZ_AP019389.1"/>
</dbReference>